<dbReference type="RefSeq" id="WP_011449260.1">
    <property type="nucleotide sequence ID" value="NC_007796.1"/>
</dbReference>
<dbReference type="EMBL" id="CP000254">
    <property type="protein sequence ID" value="ABD42002.1"/>
    <property type="molecule type" value="Genomic_DNA"/>
</dbReference>
<dbReference type="HOGENOM" id="CLU_018288_2_0_2"/>
<comment type="cofactor">
    <cofactor evidence="6">
        <name>[4Fe-4S] cluster</name>
        <dbReference type="ChEBI" id="CHEBI:49883"/>
    </cofactor>
    <text evidence="6">Binds 1 [4Fe-4S] cluster. The cluster is coordinated with 3 cysteines and an exchangeable S-adenosyl-L-methionine.</text>
</comment>
<dbReference type="PROSITE" id="PS51918">
    <property type="entry name" value="RADICAL_SAM"/>
    <property type="match status" value="1"/>
</dbReference>
<dbReference type="InParanoid" id="Q2FTR4"/>
<dbReference type="SFLD" id="SFLDS00029">
    <property type="entry name" value="Radical_SAM"/>
    <property type="match status" value="1"/>
</dbReference>
<dbReference type="GO" id="GO:0005506">
    <property type="term" value="F:iron ion binding"/>
    <property type="evidence" value="ECO:0007669"/>
    <property type="project" value="UniProtKB-UniRule"/>
</dbReference>
<dbReference type="PANTHER" id="PTHR32331:SF0">
    <property type="entry name" value="UPF0313 PROTEIN YGIQ"/>
    <property type="match status" value="1"/>
</dbReference>
<accession>Q2FTR4</accession>
<comment type="similarity">
    <text evidence="6">Belongs to the UPF0313 family.</text>
</comment>
<feature type="binding site" evidence="6">
    <location>
        <position position="313"/>
    </location>
    <ligand>
        <name>[4Fe-4S] cluster</name>
        <dbReference type="ChEBI" id="CHEBI:49883"/>
        <note>4Fe-4S-S-AdoMet</note>
    </ligand>
</feature>
<dbReference type="SFLD" id="SFLDG01069">
    <property type="entry name" value="UPF0313"/>
    <property type="match status" value="1"/>
</dbReference>
<keyword evidence="1 6" id="KW-0004">4Fe-4S</keyword>
<dbReference type="GO" id="GO:0003824">
    <property type="term" value="F:catalytic activity"/>
    <property type="evidence" value="ECO:0007669"/>
    <property type="project" value="InterPro"/>
</dbReference>
<evidence type="ECO:0000259" key="7">
    <source>
        <dbReference type="PROSITE" id="PS51918"/>
    </source>
</evidence>
<dbReference type="PANTHER" id="PTHR32331">
    <property type="entry name" value="UPF0313 PROTEIN YGIQ"/>
    <property type="match status" value="1"/>
</dbReference>
<dbReference type="InterPro" id="IPR007197">
    <property type="entry name" value="rSAM"/>
</dbReference>
<keyword evidence="4 6" id="KW-0408">Iron</keyword>
<keyword evidence="5 6" id="KW-0411">Iron-sulfur</keyword>
<dbReference type="OrthoDB" id="358785at2157"/>
<feature type="binding site" evidence="6">
    <location>
        <position position="317"/>
    </location>
    <ligand>
        <name>[4Fe-4S] cluster</name>
        <dbReference type="ChEBI" id="CHEBI:49883"/>
        <note>4Fe-4S-S-AdoMet</note>
    </ligand>
</feature>
<dbReference type="KEGG" id="mhu:Mhun_2297"/>
<evidence type="ECO:0000313" key="9">
    <source>
        <dbReference type="Proteomes" id="UP000001941"/>
    </source>
</evidence>
<evidence type="ECO:0000256" key="4">
    <source>
        <dbReference type="ARBA" id="ARBA00023004"/>
    </source>
</evidence>
<dbReference type="NCBIfam" id="TIGR03904">
    <property type="entry name" value="SAM_YgiQ"/>
    <property type="match status" value="1"/>
</dbReference>
<protein>
    <submittedName>
        <fullName evidence="8">Elongator protein 3/MiaB/NifB</fullName>
    </submittedName>
</protein>
<keyword evidence="2 6" id="KW-0949">S-adenosyl-L-methionine</keyword>
<dbReference type="Gene3D" id="3.80.30.20">
    <property type="entry name" value="tm_1862 like domain"/>
    <property type="match status" value="1"/>
</dbReference>
<dbReference type="GeneID" id="3922213"/>
<dbReference type="HAMAP" id="MF_01251">
    <property type="entry name" value="UPF0313"/>
    <property type="match status" value="1"/>
</dbReference>
<dbReference type="eggNOG" id="arCOG04984">
    <property type="taxonomic scope" value="Archaea"/>
</dbReference>
<organism evidence="8 9">
    <name type="scientific">Methanospirillum hungatei JF-1 (strain ATCC 27890 / DSM 864 / NBRC 100397 / JF-1)</name>
    <dbReference type="NCBI Taxonomy" id="323259"/>
    <lineage>
        <taxon>Archaea</taxon>
        <taxon>Methanobacteriati</taxon>
        <taxon>Methanobacteriota</taxon>
        <taxon>Stenosarchaea group</taxon>
        <taxon>Methanomicrobia</taxon>
        <taxon>Methanomicrobiales</taxon>
        <taxon>Methanospirillaceae</taxon>
        <taxon>Methanospirillum</taxon>
    </lineage>
</organism>
<evidence type="ECO:0000256" key="2">
    <source>
        <dbReference type="ARBA" id="ARBA00022691"/>
    </source>
</evidence>
<gene>
    <name evidence="8" type="ordered locus">Mhun_2297</name>
</gene>
<dbReference type="Pfam" id="PF11842">
    <property type="entry name" value="DUF3362"/>
    <property type="match status" value="1"/>
</dbReference>
<dbReference type="EnsemblBacteria" id="ABD42002">
    <property type="protein sequence ID" value="ABD42002"/>
    <property type="gene ID" value="Mhun_2297"/>
</dbReference>
<keyword evidence="3 6" id="KW-0479">Metal-binding</keyword>
<dbReference type="InterPro" id="IPR013704">
    <property type="entry name" value="UPF0313_N"/>
</dbReference>
<dbReference type="STRING" id="323259.Mhun_2297"/>
<dbReference type="InterPro" id="IPR058240">
    <property type="entry name" value="rSAM_sf"/>
</dbReference>
<evidence type="ECO:0000256" key="3">
    <source>
        <dbReference type="ARBA" id="ARBA00022723"/>
    </source>
</evidence>
<evidence type="ECO:0000256" key="1">
    <source>
        <dbReference type="ARBA" id="ARBA00022485"/>
    </source>
</evidence>
<reference evidence="9" key="1">
    <citation type="journal article" date="2016" name="Stand. Genomic Sci.">
        <title>Complete genome sequence of Methanospirillum hungatei type strain JF1.</title>
        <authorList>
            <person name="Gunsalus R.P."/>
            <person name="Cook L.E."/>
            <person name="Crable B."/>
            <person name="Rohlin L."/>
            <person name="McDonald E."/>
            <person name="Mouttaki H."/>
            <person name="Sieber J.R."/>
            <person name="Poweleit N."/>
            <person name="Zhou H."/>
            <person name="Lapidus A.L."/>
            <person name="Daligault H.E."/>
            <person name="Land M."/>
            <person name="Gilna P."/>
            <person name="Ivanova N."/>
            <person name="Kyrpides N."/>
            <person name="Culley D.E."/>
            <person name="McInerney M.J."/>
        </authorList>
    </citation>
    <scope>NUCLEOTIDE SEQUENCE [LARGE SCALE GENOMIC DNA]</scope>
    <source>
        <strain evidence="9">ATCC 27890 / DSM 864 / NBRC 100397 / JF-1</strain>
    </source>
</reference>
<dbReference type="SMART" id="SM00729">
    <property type="entry name" value="Elp3"/>
    <property type="match status" value="1"/>
</dbReference>
<dbReference type="InterPro" id="IPR024560">
    <property type="entry name" value="UPF0313_C"/>
</dbReference>
<dbReference type="SUPFAM" id="SSF102114">
    <property type="entry name" value="Radical SAM enzymes"/>
    <property type="match status" value="1"/>
</dbReference>
<feature type="domain" description="Radical SAM core" evidence="7">
    <location>
        <begin position="299"/>
        <end position="564"/>
    </location>
</feature>
<dbReference type="Pfam" id="PF08497">
    <property type="entry name" value="Radical_SAM_N"/>
    <property type="match status" value="1"/>
</dbReference>
<dbReference type="Proteomes" id="UP000001941">
    <property type="component" value="Chromosome"/>
</dbReference>
<dbReference type="GO" id="GO:0051539">
    <property type="term" value="F:4 iron, 4 sulfur cluster binding"/>
    <property type="evidence" value="ECO:0007669"/>
    <property type="project" value="UniProtKB-KW"/>
</dbReference>
<evidence type="ECO:0000313" key="8">
    <source>
        <dbReference type="EMBL" id="ABD42002.1"/>
    </source>
</evidence>
<feature type="binding site" evidence="6">
    <location>
        <position position="320"/>
    </location>
    <ligand>
        <name>[4Fe-4S] cluster</name>
        <dbReference type="ChEBI" id="CHEBI:49883"/>
        <note>4Fe-4S-S-AdoMet</note>
    </ligand>
</feature>
<dbReference type="InterPro" id="IPR023404">
    <property type="entry name" value="rSAM_horseshoe"/>
</dbReference>
<keyword evidence="9" id="KW-1185">Reference proteome</keyword>
<dbReference type="InterPro" id="IPR022946">
    <property type="entry name" value="UPF0313"/>
</dbReference>
<dbReference type="InterPro" id="IPR006638">
    <property type="entry name" value="Elp3/MiaA/NifB-like_rSAM"/>
</dbReference>
<proteinExistence type="inferred from homology"/>
<evidence type="ECO:0000256" key="6">
    <source>
        <dbReference type="HAMAP-Rule" id="MF_01251"/>
    </source>
</evidence>
<name>Q2FTR4_METHJ</name>
<sequence length="620" mass="69675">MKHPKQPHFLPISHEELRVLGIDQPDIIMVSGDAYVDHPSFAAALLGRVLWDAGFSVAIIPQPDPKNPETFREFGEPRLFFAISGGSVDSMVSNYTAARKKRSDDAYSPGGIPRRPDRAVLVYTDIIHRLFPDIPIIIGGIEASLRRFAHYDYWSDSVRQSILADAPADLLVFGMGETALCTIAQHADAGEKPGDMHNIPGTVWKIPPKQLHALHIPDLCTLPAYTKVRENPDDFCLAHTLISQNQNPFVGRPLLQQHPKTVIIQNPPSLPLSPHDMDRIYDLPYTREKHPSYQEDIPALTPVRFSVISHRGCYGNCSFCALSMHQGTIIQSRSRKSILKEIASFQNMRGFSGIVSDVGGPSANMYGDFCQNWEKNGACTDKECIRCPVVRSGIHDYLDMLDEAEKLPKVKHVYIGSGLRYDLIPLDTDCFRQISRHISGQMKVAPEHIITTVTGLMNKPDQECFDRFRIFFEKNQRGKQSRQYLIPYLMSGHPGCTLSDMISLAEYLRDTGLYTEQVQDFTPTPMTTSTCMYATGRDPRTGNRVHVPKGEEKKIQRAILHWKNPANYSLVLEGLTRAGRKDLIGNTGRCLIPARKTGEIRATRKKISPYEHYQGSSPRN</sequence>
<evidence type="ECO:0000256" key="5">
    <source>
        <dbReference type="ARBA" id="ARBA00023014"/>
    </source>
</evidence>
<dbReference type="SFLD" id="SFLDG01082">
    <property type="entry name" value="B12-binding_domain_containing"/>
    <property type="match status" value="1"/>
</dbReference>
<dbReference type="AlphaFoldDB" id="Q2FTR4"/>